<feature type="binding site" evidence="8">
    <location>
        <begin position="10"/>
        <end position="18"/>
    </location>
    <ligand>
        <name>ATP</name>
        <dbReference type="ChEBI" id="CHEBI:30616"/>
    </ligand>
</feature>
<dbReference type="EMBL" id="VLTJ01000014">
    <property type="protein sequence ID" value="TSH96646.1"/>
    <property type="molecule type" value="Genomic_DNA"/>
</dbReference>
<evidence type="ECO:0000256" key="8">
    <source>
        <dbReference type="HAMAP-Rule" id="MF_00238"/>
    </source>
</evidence>
<protein>
    <recommendedName>
        <fullName evidence="8">Cytidylate kinase</fullName>
        <shortName evidence="8">CK</shortName>
        <ecNumber evidence="8">2.7.4.25</ecNumber>
    </recommendedName>
    <alternativeName>
        <fullName evidence="8">Cytidine monophosphate kinase</fullName>
        <shortName evidence="8">CMP kinase</shortName>
    </alternativeName>
</protein>
<evidence type="ECO:0000256" key="2">
    <source>
        <dbReference type="ARBA" id="ARBA00022679"/>
    </source>
</evidence>
<evidence type="ECO:0000313" key="10">
    <source>
        <dbReference type="EMBL" id="TSH96646.1"/>
    </source>
</evidence>
<dbReference type="CDD" id="cd02020">
    <property type="entry name" value="CMPK"/>
    <property type="match status" value="1"/>
</dbReference>
<keyword evidence="3 8" id="KW-0547">Nucleotide-binding</keyword>
<comment type="subcellular location">
    <subcellularLocation>
        <location evidence="8">Cytoplasm</location>
    </subcellularLocation>
</comment>
<dbReference type="HAMAP" id="MF_00238">
    <property type="entry name" value="Cytidyl_kinase_type1"/>
    <property type="match status" value="1"/>
</dbReference>
<dbReference type="AlphaFoldDB" id="A0A556AUP1"/>
<dbReference type="NCBIfam" id="TIGR00017">
    <property type="entry name" value="cmk"/>
    <property type="match status" value="1"/>
</dbReference>
<comment type="caution">
    <text evidence="10">The sequence shown here is derived from an EMBL/GenBank/DDBJ whole genome shotgun (WGS) entry which is preliminary data.</text>
</comment>
<comment type="catalytic activity">
    <reaction evidence="6 8">
        <text>dCMP + ATP = dCDP + ADP</text>
        <dbReference type="Rhea" id="RHEA:25094"/>
        <dbReference type="ChEBI" id="CHEBI:30616"/>
        <dbReference type="ChEBI" id="CHEBI:57566"/>
        <dbReference type="ChEBI" id="CHEBI:58593"/>
        <dbReference type="ChEBI" id="CHEBI:456216"/>
        <dbReference type="EC" id="2.7.4.25"/>
    </reaction>
</comment>
<dbReference type="Gene3D" id="3.40.50.300">
    <property type="entry name" value="P-loop containing nucleotide triphosphate hydrolases"/>
    <property type="match status" value="1"/>
</dbReference>
<reference evidence="10 11" key="1">
    <citation type="submission" date="2019-07" db="EMBL/GenBank/DDBJ databases">
        <title>Qingshengfaniella alkalisoli gen. nov., sp. nov., isolated from saline soil.</title>
        <authorList>
            <person name="Xu L."/>
            <person name="Huang X.-X."/>
            <person name="Sun J.-Q."/>
        </authorList>
    </citation>
    <scope>NUCLEOTIDE SEQUENCE [LARGE SCALE GENOMIC DNA]</scope>
    <source>
        <strain evidence="10 11">DSM 27279</strain>
    </source>
</reference>
<dbReference type="GO" id="GO:0005524">
    <property type="term" value="F:ATP binding"/>
    <property type="evidence" value="ECO:0007669"/>
    <property type="project" value="UniProtKB-UniRule"/>
</dbReference>
<accession>A0A556AUP1</accession>
<dbReference type="InterPro" id="IPR027417">
    <property type="entry name" value="P-loop_NTPase"/>
</dbReference>
<evidence type="ECO:0000256" key="3">
    <source>
        <dbReference type="ARBA" id="ARBA00022741"/>
    </source>
</evidence>
<gene>
    <name evidence="8" type="primary">cmk</name>
    <name evidence="10" type="ORF">FOZ76_08695</name>
</gene>
<dbReference type="EC" id="2.7.4.25" evidence="8"/>
<evidence type="ECO:0000313" key="11">
    <source>
        <dbReference type="Proteomes" id="UP000318405"/>
    </source>
</evidence>
<organism evidence="10 11">
    <name type="scientific">Verticiella sediminum</name>
    <dbReference type="NCBI Taxonomy" id="1247510"/>
    <lineage>
        <taxon>Bacteria</taxon>
        <taxon>Pseudomonadati</taxon>
        <taxon>Pseudomonadota</taxon>
        <taxon>Betaproteobacteria</taxon>
        <taxon>Burkholderiales</taxon>
        <taxon>Alcaligenaceae</taxon>
        <taxon>Verticiella</taxon>
    </lineage>
</organism>
<dbReference type="PANTHER" id="PTHR21299:SF2">
    <property type="entry name" value="CYTIDYLATE KINASE"/>
    <property type="match status" value="1"/>
</dbReference>
<keyword evidence="11" id="KW-1185">Reference proteome</keyword>
<evidence type="ECO:0000256" key="4">
    <source>
        <dbReference type="ARBA" id="ARBA00022777"/>
    </source>
</evidence>
<dbReference type="Pfam" id="PF02224">
    <property type="entry name" value="Cytidylate_kin"/>
    <property type="match status" value="1"/>
</dbReference>
<keyword evidence="2 8" id="KW-0808">Transferase</keyword>
<dbReference type="OrthoDB" id="9807434at2"/>
<dbReference type="RefSeq" id="WP_143947756.1">
    <property type="nucleotide sequence ID" value="NZ_BAABMB010000002.1"/>
</dbReference>
<dbReference type="SUPFAM" id="SSF52540">
    <property type="entry name" value="P-loop containing nucleoside triphosphate hydrolases"/>
    <property type="match status" value="1"/>
</dbReference>
<dbReference type="GO" id="GO:0006220">
    <property type="term" value="P:pyrimidine nucleotide metabolic process"/>
    <property type="evidence" value="ECO:0007669"/>
    <property type="project" value="UniProtKB-UniRule"/>
</dbReference>
<dbReference type="InterPro" id="IPR011994">
    <property type="entry name" value="Cytidylate_kinase_dom"/>
</dbReference>
<evidence type="ECO:0000259" key="9">
    <source>
        <dbReference type="Pfam" id="PF02224"/>
    </source>
</evidence>
<evidence type="ECO:0000256" key="6">
    <source>
        <dbReference type="ARBA" id="ARBA00047615"/>
    </source>
</evidence>
<keyword evidence="8" id="KW-0963">Cytoplasm</keyword>
<dbReference type="InterPro" id="IPR003136">
    <property type="entry name" value="Cytidylate_kin"/>
</dbReference>
<proteinExistence type="inferred from homology"/>
<evidence type="ECO:0000256" key="5">
    <source>
        <dbReference type="ARBA" id="ARBA00022840"/>
    </source>
</evidence>
<dbReference type="GO" id="GO:0036430">
    <property type="term" value="F:CMP kinase activity"/>
    <property type="evidence" value="ECO:0007669"/>
    <property type="project" value="RHEA"/>
</dbReference>
<keyword evidence="4 8" id="KW-0418">Kinase</keyword>
<dbReference type="GO" id="GO:0005829">
    <property type="term" value="C:cytosol"/>
    <property type="evidence" value="ECO:0007669"/>
    <property type="project" value="TreeGrafter"/>
</dbReference>
<comment type="catalytic activity">
    <reaction evidence="7 8">
        <text>CMP + ATP = CDP + ADP</text>
        <dbReference type="Rhea" id="RHEA:11600"/>
        <dbReference type="ChEBI" id="CHEBI:30616"/>
        <dbReference type="ChEBI" id="CHEBI:58069"/>
        <dbReference type="ChEBI" id="CHEBI:60377"/>
        <dbReference type="ChEBI" id="CHEBI:456216"/>
        <dbReference type="EC" id="2.7.4.25"/>
    </reaction>
</comment>
<sequence>MNIPVITIDGPTASGKGTIAALVARALGDWHVLDSGALYRLTALACRRAGVSGDDPEQAARLARELDVCFGDGVWLDGEEVSEAIRQEAVGNLASRVAAYPAVREALLARQQAFRRVPGLVADGRDMGTVVFPDAQLKVFLVASAQARAERRYKQLLEKGISANIRDLLEDLQARDARDTGRQAAPLKPAHGARILDSSELSIEETVQQILTWYGNAGVSSPADSRA</sequence>
<comment type="similarity">
    <text evidence="1 8">Belongs to the cytidylate kinase family. Type 1 subfamily.</text>
</comment>
<dbReference type="GO" id="GO:0015949">
    <property type="term" value="P:nucleobase-containing small molecule interconversion"/>
    <property type="evidence" value="ECO:0007669"/>
    <property type="project" value="TreeGrafter"/>
</dbReference>
<dbReference type="Proteomes" id="UP000318405">
    <property type="component" value="Unassembled WGS sequence"/>
</dbReference>
<evidence type="ECO:0000256" key="1">
    <source>
        <dbReference type="ARBA" id="ARBA00009427"/>
    </source>
</evidence>
<dbReference type="GO" id="GO:0036431">
    <property type="term" value="F:dCMP kinase activity"/>
    <property type="evidence" value="ECO:0007669"/>
    <property type="project" value="InterPro"/>
</dbReference>
<keyword evidence="5 8" id="KW-0067">ATP-binding</keyword>
<dbReference type="PANTHER" id="PTHR21299">
    <property type="entry name" value="CYTIDYLATE KINASE/PANTOATE-BETA-ALANINE LIGASE"/>
    <property type="match status" value="1"/>
</dbReference>
<evidence type="ECO:0000256" key="7">
    <source>
        <dbReference type="ARBA" id="ARBA00048478"/>
    </source>
</evidence>
<feature type="domain" description="Cytidylate kinase" evidence="9">
    <location>
        <begin position="6"/>
        <end position="212"/>
    </location>
</feature>
<name>A0A556AUP1_9BURK</name>